<evidence type="ECO:0000259" key="13">
    <source>
        <dbReference type="SMART" id="SM01011"/>
    </source>
</evidence>
<sequence>MNSLLPKSLFAQRRASLMEWMGPDSIAILPAAPQAVRNRDADYRYRQDSDFYYLSGFGEPEAVICIIPNRPQGEFILFCRERDREREIWDGYRAGVEGAIELYGADDAYPIAKLDEIIPGLMEGKKKVYFNLGAQHEFDTRVMNWVAHLQGRARQGVKAPGEFLMLSHLLHELRLYKSADELNVMRRAGSISAQAHIRAMQKARPGLFEYELEAEILHEFYRNGCSAPAYNTIVGSGSNACILHYVENRRQMQAGDLVLIDAGGELDHYAADITRTFPVNGRFSGEQKAIYELVLASQEAAIESVHPDNHWNKPHEVVVDILTRGLLDLGLLKGSYEENIEKALYREFFMHRTGHWLGMDVHDVGDYKIAEEWRQLEPGMVLTIEPGLYIAPDCETVDPRWRGIGVRIEDDILVTRQGHEILTLAAPKYVADIEQVMRG</sequence>
<gene>
    <name evidence="14" type="ORF">EV700_1435</name>
</gene>
<evidence type="ECO:0000313" key="15">
    <source>
        <dbReference type="Proteomes" id="UP000292423"/>
    </source>
</evidence>
<dbReference type="GO" id="GO:0005829">
    <property type="term" value="C:cytosol"/>
    <property type="evidence" value="ECO:0007669"/>
    <property type="project" value="TreeGrafter"/>
</dbReference>
<keyword evidence="7" id="KW-0378">Hydrolase</keyword>
<dbReference type="Gene3D" id="3.40.350.10">
    <property type="entry name" value="Creatinase/prolidase N-terminal domain"/>
    <property type="match status" value="1"/>
</dbReference>
<comment type="cofactor">
    <cofactor evidence="2">
        <name>Mn(2+)</name>
        <dbReference type="ChEBI" id="CHEBI:29035"/>
    </cofactor>
</comment>
<keyword evidence="5" id="KW-0645">Protease</keyword>
<dbReference type="Pfam" id="PF05195">
    <property type="entry name" value="AMP_N"/>
    <property type="match status" value="1"/>
</dbReference>
<comment type="caution">
    <text evidence="14">The sequence shown here is derived from an EMBL/GenBank/DDBJ whole genome shotgun (WGS) entry which is preliminary data.</text>
</comment>
<dbReference type="SUPFAM" id="SSF53092">
    <property type="entry name" value="Creatinase/prolidase N-terminal domain"/>
    <property type="match status" value="1"/>
</dbReference>
<dbReference type="AlphaFoldDB" id="A0A4Q7ZAV4"/>
<dbReference type="NCBIfam" id="NF008131">
    <property type="entry name" value="PRK10879.1"/>
    <property type="match status" value="1"/>
</dbReference>
<dbReference type="InterPro" id="IPR036005">
    <property type="entry name" value="Creatinase/aminopeptidase-like"/>
</dbReference>
<dbReference type="InterPro" id="IPR001714">
    <property type="entry name" value="Pept_M24_MAP"/>
</dbReference>
<keyword evidence="9" id="KW-0464">Manganese</keyword>
<dbReference type="GO" id="GO:0030145">
    <property type="term" value="F:manganese ion binding"/>
    <property type="evidence" value="ECO:0007669"/>
    <property type="project" value="InterPro"/>
</dbReference>
<evidence type="ECO:0000256" key="2">
    <source>
        <dbReference type="ARBA" id="ARBA00001936"/>
    </source>
</evidence>
<dbReference type="Pfam" id="PF00557">
    <property type="entry name" value="Peptidase_M24"/>
    <property type="match status" value="1"/>
</dbReference>
<keyword evidence="15" id="KW-1185">Reference proteome</keyword>
<dbReference type="PRINTS" id="PR00599">
    <property type="entry name" value="MAPEPTIDASE"/>
</dbReference>
<comment type="catalytic activity">
    <reaction evidence="1">
        <text>Release of any N-terminal amino acid, including proline, that is linked to proline, even from a dipeptide or tripeptide.</text>
        <dbReference type="EC" id="3.4.11.9"/>
    </reaction>
</comment>
<feature type="domain" description="Aminopeptidase P N-terminal" evidence="13">
    <location>
        <begin position="5"/>
        <end position="139"/>
    </location>
</feature>
<dbReference type="PANTHER" id="PTHR43226">
    <property type="entry name" value="XAA-PRO AMINOPEPTIDASE 3"/>
    <property type="match status" value="1"/>
</dbReference>
<evidence type="ECO:0000256" key="12">
    <source>
        <dbReference type="ARBA" id="ARBA00081411"/>
    </source>
</evidence>
<comment type="similarity">
    <text evidence="3">Belongs to the peptidase M24B family.</text>
</comment>
<protein>
    <recommendedName>
        <fullName evidence="10">Xaa-Pro aminopeptidase</fullName>
        <ecNumber evidence="4">3.4.11.9</ecNumber>
    </recommendedName>
    <alternativeName>
        <fullName evidence="11">Aminopeptidase P II</fullName>
    </alternativeName>
    <alternativeName>
        <fullName evidence="12">X-Pro aminopeptidase</fullName>
    </alternativeName>
</protein>
<dbReference type="SMART" id="SM01011">
    <property type="entry name" value="AMP_N"/>
    <property type="match status" value="1"/>
</dbReference>
<dbReference type="PROSITE" id="PS00491">
    <property type="entry name" value="PROLINE_PEPTIDASE"/>
    <property type="match status" value="1"/>
</dbReference>
<dbReference type="EC" id="3.4.11.9" evidence="4"/>
<dbReference type="CDD" id="cd01087">
    <property type="entry name" value="Prolidase"/>
    <property type="match status" value="1"/>
</dbReference>
<dbReference type="GO" id="GO:0006508">
    <property type="term" value="P:proteolysis"/>
    <property type="evidence" value="ECO:0007669"/>
    <property type="project" value="UniProtKB-KW"/>
</dbReference>
<dbReference type="GO" id="GO:0070006">
    <property type="term" value="F:metalloaminopeptidase activity"/>
    <property type="evidence" value="ECO:0007669"/>
    <property type="project" value="InterPro"/>
</dbReference>
<keyword evidence="8" id="KW-0482">Metalloprotease</keyword>
<evidence type="ECO:0000256" key="6">
    <source>
        <dbReference type="ARBA" id="ARBA00022723"/>
    </source>
</evidence>
<dbReference type="Proteomes" id="UP000292423">
    <property type="component" value="Unassembled WGS sequence"/>
</dbReference>
<evidence type="ECO:0000256" key="4">
    <source>
        <dbReference type="ARBA" id="ARBA00012574"/>
    </source>
</evidence>
<dbReference type="InterPro" id="IPR001131">
    <property type="entry name" value="Peptidase_M24B_aminopep-P_CS"/>
</dbReference>
<dbReference type="OrthoDB" id="9806388at2"/>
<name>A0A4Q7ZAV4_9GAMM</name>
<dbReference type="InterPro" id="IPR052433">
    <property type="entry name" value="X-Pro_dipept-like"/>
</dbReference>
<keyword evidence="6" id="KW-0479">Metal-binding</keyword>
<evidence type="ECO:0000256" key="5">
    <source>
        <dbReference type="ARBA" id="ARBA00022670"/>
    </source>
</evidence>
<reference evidence="14 15" key="1">
    <citation type="submission" date="2019-02" db="EMBL/GenBank/DDBJ databases">
        <title>Genomic Encyclopedia of Type Strains, Phase IV (KMG-IV): sequencing the most valuable type-strain genomes for metagenomic binning, comparative biology and taxonomic classification.</title>
        <authorList>
            <person name="Goeker M."/>
        </authorList>
    </citation>
    <scope>NUCLEOTIDE SEQUENCE [LARGE SCALE GENOMIC DNA]</scope>
    <source>
        <strain evidence="14 15">DSM 105135</strain>
    </source>
</reference>
<evidence type="ECO:0000256" key="3">
    <source>
        <dbReference type="ARBA" id="ARBA00008766"/>
    </source>
</evidence>
<dbReference type="Gene3D" id="3.90.230.10">
    <property type="entry name" value="Creatinase/methionine aminopeptidase superfamily"/>
    <property type="match status" value="1"/>
</dbReference>
<dbReference type="EMBL" id="SHKX01000011">
    <property type="protein sequence ID" value="RZU47045.1"/>
    <property type="molecule type" value="Genomic_DNA"/>
</dbReference>
<organism evidence="14 15">
    <name type="scientific">Fluviicoccus keumensis</name>
    <dbReference type="NCBI Taxonomy" id="1435465"/>
    <lineage>
        <taxon>Bacteria</taxon>
        <taxon>Pseudomonadati</taxon>
        <taxon>Pseudomonadota</taxon>
        <taxon>Gammaproteobacteria</taxon>
        <taxon>Moraxellales</taxon>
        <taxon>Moraxellaceae</taxon>
        <taxon>Fluviicoccus</taxon>
    </lineage>
</organism>
<evidence type="ECO:0000256" key="8">
    <source>
        <dbReference type="ARBA" id="ARBA00023049"/>
    </source>
</evidence>
<dbReference type="InterPro" id="IPR029149">
    <property type="entry name" value="Creatin/AminoP/Spt16_N"/>
</dbReference>
<evidence type="ECO:0000256" key="10">
    <source>
        <dbReference type="ARBA" id="ARBA00069363"/>
    </source>
</evidence>
<evidence type="ECO:0000256" key="9">
    <source>
        <dbReference type="ARBA" id="ARBA00023211"/>
    </source>
</evidence>
<dbReference type="PANTHER" id="PTHR43226:SF4">
    <property type="entry name" value="XAA-PRO AMINOPEPTIDASE 3"/>
    <property type="match status" value="1"/>
</dbReference>
<evidence type="ECO:0000256" key="1">
    <source>
        <dbReference type="ARBA" id="ARBA00001424"/>
    </source>
</evidence>
<proteinExistence type="inferred from homology"/>
<dbReference type="FunFam" id="3.90.230.10:FF:000002">
    <property type="entry name" value="Xaa-Pro aminopeptidase 3"/>
    <property type="match status" value="1"/>
</dbReference>
<evidence type="ECO:0000313" key="14">
    <source>
        <dbReference type="EMBL" id="RZU47045.1"/>
    </source>
</evidence>
<dbReference type="InterPro" id="IPR000994">
    <property type="entry name" value="Pept_M24"/>
</dbReference>
<evidence type="ECO:0000256" key="7">
    <source>
        <dbReference type="ARBA" id="ARBA00022801"/>
    </source>
</evidence>
<accession>A0A4Q7ZAV4</accession>
<evidence type="ECO:0000256" key="11">
    <source>
        <dbReference type="ARBA" id="ARBA00075356"/>
    </source>
</evidence>
<dbReference type="RefSeq" id="WP_130412199.1">
    <property type="nucleotide sequence ID" value="NZ_SHKX01000011.1"/>
</dbReference>
<dbReference type="SUPFAM" id="SSF55920">
    <property type="entry name" value="Creatinase/aminopeptidase"/>
    <property type="match status" value="1"/>
</dbReference>
<dbReference type="InterPro" id="IPR007865">
    <property type="entry name" value="Aminopep_P_N"/>
</dbReference>
<keyword evidence="14" id="KW-0031">Aminopeptidase</keyword>